<dbReference type="CDD" id="cd14014">
    <property type="entry name" value="STKc_PknB_like"/>
    <property type="match status" value="1"/>
</dbReference>
<feature type="domain" description="Fibronectin type-III" evidence="11">
    <location>
        <begin position="511"/>
        <end position="605"/>
    </location>
</feature>
<dbReference type="PROSITE" id="PS50011">
    <property type="entry name" value="PROTEIN_KINASE_DOM"/>
    <property type="match status" value="1"/>
</dbReference>
<dbReference type="InterPro" id="IPR036116">
    <property type="entry name" value="FN3_sf"/>
</dbReference>
<dbReference type="PANTHER" id="PTHR43289">
    <property type="entry name" value="MITOGEN-ACTIVATED PROTEIN KINASE KINASE KINASE 20-RELATED"/>
    <property type="match status" value="1"/>
</dbReference>
<dbReference type="GO" id="GO:0016301">
    <property type="term" value="F:kinase activity"/>
    <property type="evidence" value="ECO:0007669"/>
    <property type="project" value="UniProtKB-KW"/>
</dbReference>
<dbReference type="InterPro" id="IPR013783">
    <property type="entry name" value="Ig-like_fold"/>
</dbReference>
<feature type="domain" description="Protein kinase" evidence="10">
    <location>
        <begin position="14"/>
        <end position="268"/>
    </location>
</feature>
<dbReference type="InterPro" id="IPR000719">
    <property type="entry name" value="Prot_kinase_dom"/>
</dbReference>
<name>A0ABW3Y8R9_9ACTN</name>
<keyword evidence="5 12" id="KW-0418">Kinase</keyword>
<dbReference type="EC" id="2.7.11.1" evidence="1"/>
<keyword evidence="8" id="KW-0119">Carbohydrate metabolism</keyword>
<reference evidence="13" key="1">
    <citation type="journal article" date="2019" name="Int. J. Syst. Evol. Microbiol.">
        <title>The Global Catalogue of Microorganisms (GCM) 10K type strain sequencing project: providing services to taxonomists for standard genome sequencing and annotation.</title>
        <authorList>
            <consortium name="The Broad Institute Genomics Platform"/>
            <consortium name="The Broad Institute Genome Sequencing Center for Infectious Disease"/>
            <person name="Wu L."/>
            <person name="Ma J."/>
        </authorList>
    </citation>
    <scope>NUCLEOTIDE SEQUENCE [LARGE SCALE GENOMIC DNA]</scope>
    <source>
        <strain evidence="13">JCM 31037</strain>
    </source>
</reference>
<evidence type="ECO:0000313" key="12">
    <source>
        <dbReference type="EMBL" id="MFD1320280.1"/>
    </source>
</evidence>
<comment type="caution">
    <text evidence="12">The sequence shown here is derived from an EMBL/GenBank/DDBJ whole genome shotgun (WGS) entry which is preliminary data.</text>
</comment>
<evidence type="ECO:0000259" key="11">
    <source>
        <dbReference type="PROSITE" id="PS50853"/>
    </source>
</evidence>
<keyword evidence="4" id="KW-0547">Nucleotide-binding</keyword>
<feature type="compositionally biased region" description="Pro residues" evidence="9">
    <location>
        <begin position="424"/>
        <end position="437"/>
    </location>
</feature>
<feature type="compositionally biased region" description="Low complexity" evidence="9">
    <location>
        <begin position="339"/>
        <end position="362"/>
    </location>
</feature>
<evidence type="ECO:0000256" key="8">
    <source>
        <dbReference type="ARBA" id="ARBA00023326"/>
    </source>
</evidence>
<dbReference type="Gene3D" id="1.10.510.10">
    <property type="entry name" value="Transferase(Phosphotransferase) domain 1"/>
    <property type="match status" value="1"/>
</dbReference>
<dbReference type="EMBL" id="JBHTMP010000004">
    <property type="protein sequence ID" value="MFD1320280.1"/>
    <property type="molecule type" value="Genomic_DNA"/>
</dbReference>
<evidence type="ECO:0000256" key="1">
    <source>
        <dbReference type="ARBA" id="ARBA00012513"/>
    </source>
</evidence>
<dbReference type="CDD" id="cd00063">
    <property type="entry name" value="FN3"/>
    <property type="match status" value="1"/>
</dbReference>
<evidence type="ECO:0000256" key="4">
    <source>
        <dbReference type="ARBA" id="ARBA00022741"/>
    </source>
</evidence>
<evidence type="ECO:0000256" key="9">
    <source>
        <dbReference type="SAM" id="MobiDB-lite"/>
    </source>
</evidence>
<dbReference type="InterPro" id="IPR003961">
    <property type="entry name" value="FN3_dom"/>
</dbReference>
<feature type="region of interest" description="Disordered" evidence="9">
    <location>
        <begin position="268"/>
        <end position="458"/>
    </location>
</feature>
<dbReference type="SUPFAM" id="SSF56112">
    <property type="entry name" value="Protein kinase-like (PK-like)"/>
    <property type="match status" value="1"/>
</dbReference>
<feature type="compositionally biased region" description="Low complexity" evidence="9">
    <location>
        <begin position="439"/>
        <end position="457"/>
    </location>
</feature>
<dbReference type="Proteomes" id="UP001597260">
    <property type="component" value="Unassembled WGS sequence"/>
</dbReference>
<evidence type="ECO:0000313" key="13">
    <source>
        <dbReference type="Proteomes" id="UP001597260"/>
    </source>
</evidence>
<keyword evidence="2" id="KW-0723">Serine/threonine-protein kinase</keyword>
<dbReference type="SUPFAM" id="SSF49265">
    <property type="entry name" value="Fibronectin type III"/>
    <property type="match status" value="1"/>
</dbReference>
<evidence type="ECO:0000256" key="6">
    <source>
        <dbReference type="ARBA" id="ARBA00022840"/>
    </source>
</evidence>
<evidence type="ECO:0000256" key="2">
    <source>
        <dbReference type="ARBA" id="ARBA00022527"/>
    </source>
</evidence>
<evidence type="ECO:0000256" key="3">
    <source>
        <dbReference type="ARBA" id="ARBA00022679"/>
    </source>
</evidence>
<protein>
    <recommendedName>
        <fullName evidence="1">non-specific serine/threonine protein kinase</fullName>
        <ecNumber evidence="1">2.7.11.1</ecNumber>
    </recommendedName>
</protein>
<keyword evidence="7" id="KW-0378">Hydrolase</keyword>
<dbReference type="PROSITE" id="PS50853">
    <property type="entry name" value="FN3"/>
    <property type="match status" value="1"/>
</dbReference>
<dbReference type="Gene3D" id="2.60.40.10">
    <property type="entry name" value="Immunoglobulins"/>
    <property type="match status" value="1"/>
</dbReference>
<keyword evidence="6" id="KW-0067">ATP-binding</keyword>
<sequence>MPASPPTGPSLTGYRILDRIRRGPEATVYHAIREADETPVALKVLRVEPTVGLSTELGRLRHLPRHPHIVQVLDTGRTDDGRPFLAMPYYPDGSYAELLAGGGPVSVAEAVRVGIAVASALQATHDAGVIHRDVTPGNILRGPDGPVLTDFGIAAVPDELAGTVALDRLTPPHASPEALLRQPQDARSDIYGLASTLWTLLAGHPPFAAPGDPSPDPFAYRDDALHLPAPSVPREDVPGWLQAALLRALTKEPAGRYPNASDFGAALLDRSEPWPGEGSSPTGQPARPQSAGSDSPHRDDPTTGLVIEIPAPGSAPTGGTTDGAGVRPSGSAPRAADRPTTAGSPDASTAATAGSPPTATDAQSVPGAEGKHTEVVDPAPVHPSPTQPPTAAVAGPEPDERWARPVTAPDGPPDAQHHPDIDPPEPAVEPAPHPVPGFGPAVASEPAPSVPAGSAAPTGRRPLRLVAIGVTAAVIGMSSVFLTALLRPDGQSPAATPTPPPPAATVVTLAAPQDVRLDDERIAVTLTWRDPSGGQAAFYVVGGPAGREPDNLANAPRGATSVRVNGLNPTVEYCFIVVAVLSVDEVAHSGEICTRRSVTATTGPTPSPTD</sequence>
<dbReference type="Gene3D" id="3.30.200.20">
    <property type="entry name" value="Phosphorylase Kinase, domain 1"/>
    <property type="match status" value="1"/>
</dbReference>
<dbReference type="RefSeq" id="WP_377567120.1">
    <property type="nucleotide sequence ID" value="NZ_JBHTMP010000004.1"/>
</dbReference>
<dbReference type="InterPro" id="IPR011009">
    <property type="entry name" value="Kinase-like_dom_sf"/>
</dbReference>
<evidence type="ECO:0000259" key="10">
    <source>
        <dbReference type="PROSITE" id="PS50011"/>
    </source>
</evidence>
<evidence type="ECO:0000256" key="7">
    <source>
        <dbReference type="ARBA" id="ARBA00023295"/>
    </source>
</evidence>
<accession>A0ABW3Y8R9</accession>
<keyword evidence="13" id="KW-1185">Reference proteome</keyword>
<dbReference type="Pfam" id="PF00069">
    <property type="entry name" value="Pkinase"/>
    <property type="match status" value="1"/>
</dbReference>
<dbReference type="PANTHER" id="PTHR43289:SF6">
    <property type="entry name" value="SERINE_THREONINE-PROTEIN KINASE NEKL-3"/>
    <property type="match status" value="1"/>
</dbReference>
<keyword evidence="3" id="KW-0808">Transferase</keyword>
<keyword evidence="8" id="KW-0624">Polysaccharide degradation</keyword>
<keyword evidence="7" id="KW-0326">Glycosidase</keyword>
<proteinExistence type="predicted"/>
<organism evidence="12 13">
    <name type="scientific">Micromonospora sonneratiae</name>
    <dbReference type="NCBI Taxonomy" id="1184706"/>
    <lineage>
        <taxon>Bacteria</taxon>
        <taxon>Bacillati</taxon>
        <taxon>Actinomycetota</taxon>
        <taxon>Actinomycetes</taxon>
        <taxon>Micromonosporales</taxon>
        <taxon>Micromonosporaceae</taxon>
        <taxon>Micromonospora</taxon>
    </lineage>
</organism>
<gene>
    <name evidence="12" type="ORF">ACFQ4H_04155</name>
</gene>
<evidence type="ECO:0000256" key="5">
    <source>
        <dbReference type="ARBA" id="ARBA00022777"/>
    </source>
</evidence>